<dbReference type="SMART" id="SM01138">
    <property type="entry name" value="DP"/>
    <property type="match status" value="1"/>
</dbReference>
<dbReference type="PANTHER" id="PTHR12548:SF9">
    <property type="entry name" value="TRANSCRIPTION FACTOR DP"/>
    <property type="match status" value="1"/>
</dbReference>
<dbReference type="CTD" id="13450"/>
<dbReference type="InterPro" id="IPR015648">
    <property type="entry name" value="Transcrpt_fac_DP"/>
</dbReference>
<evidence type="ECO:0000256" key="6">
    <source>
        <dbReference type="ARBA" id="ARBA00023242"/>
    </source>
</evidence>
<dbReference type="GO" id="GO:0005634">
    <property type="term" value="C:nucleus"/>
    <property type="evidence" value="ECO:0007669"/>
    <property type="project" value="UniProtKB-SubCell"/>
</dbReference>
<dbReference type="FunCoup" id="A0A6J2XBP0">
    <property type="interactions" value="1442"/>
</dbReference>
<evidence type="ECO:0000313" key="11">
    <source>
        <dbReference type="Proteomes" id="UP000504635"/>
    </source>
</evidence>
<feature type="compositionally biased region" description="Polar residues" evidence="8">
    <location>
        <begin position="422"/>
        <end position="432"/>
    </location>
</feature>
<dbReference type="RefSeq" id="XP_030748723.1">
    <property type="nucleotide sequence ID" value="XM_030892863.1"/>
</dbReference>
<evidence type="ECO:0000256" key="1">
    <source>
        <dbReference type="ARBA" id="ARBA00004123"/>
    </source>
</evidence>
<sequence length="478" mass="53394">MSDMTQNQNTSNWVIQGANGQPQVVKLVQSSGKPIGGMTSAVTGTPVKIQYKSSAATSNSSQAFMSAVGQQQQIIRTLTSNQKIAKQMPIQVTSGTIPKGAKTIRLTPAQMQNIKLVSQAHLMSVPNSPTSQAIPVIQQAPSPQYHPPQSAKNVPPPILSRKRPDPGENVEFTPDKRFRKAEKLSRGLRHFSMKVCEKVKEKVTTTYNEVADDLVREFTAQQNTTNSPLADQYDQKNIRRRVYDALNVLMAMNIISKEKKEIRWIGLPTNSLQEYHQLEKEVLKKMTLIKEKERQFHELIMNQIAFKSLAQRNKEAEKISGPPGPNCCIQLPFIVINTNKKTVINCSISNDKMDYLLQFNDKFEINDDIEILKQIGMLHGLDNGKCSKEDLERIKTLIPESLWTYVEKLASGSKDPLDQLLESPNASTSSVPHMSEFVETTLDEDNSRPSSSNDPMSPMAGEYSEDEGDSDLSSDDMN</sequence>
<dbReference type="GO" id="GO:0000981">
    <property type="term" value="F:DNA-binding transcription factor activity, RNA polymerase II-specific"/>
    <property type="evidence" value="ECO:0007669"/>
    <property type="project" value="TreeGrafter"/>
</dbReference>
<feature type="region of interest" description="Disordered" evidence="8">
    <location>
        <begin position="416"/>
        <end position="478"/>
    </location>
</feature>
<dbReference type="CDD" id="cd14458">
    <property type="entry name" value="DP_DD"/>
    <property type="match status" value="1"/>
</dbReference>
<dbReference type="FunFam" id="1.20.140.80:FF:000005">
    <property type="entry name" value="Transcription factor"/>
    <property type="match status" value="1"/>
</dbReference>
<keyword evidence="11" id="KW-1185">Reference proteome</keyword>
<organism evidence="11 12">
    <name type="scientific">Sitophilus oryzae</name>
    <name type="common">Rice weevil</name>
    <name type="synonym">Curculio oryzae</name>
    <dbReference type="NCBI Taxonomy" id="7048"/>
    <lineage>
        <taxon>Eukaryota</taxon>
        <taxon>Metazoa</taxon>
        <taxon>Ecdysozoa</taxon>
        <taxon>Arthropoda</taxon>
        <taxon>Hexapoda</taxon>
        <taxon>Insecta</taxon>
        <taxon>Pterygota</taxon>
        <taxon>Neoptera</taxon>
        <taxon>Endopterygota</taxon>
        <taxon>Coleoptera</taxon>
        <taxon>Polyphaga</taxon>
        <taxon>Cucujiformia</taxon>
        <taxon>Curculionidae</taxon>
        <taxon>Dryophthorinae</taxon>
        <taxon>Sitophilus</taxon>
    </lineage>
</organism>
<feature type="compositionally biased region" description="Acidic residues" evidence="8">
    <location>
        <begin position="463"/>
        <end position="478"/>
    </location>
</feature>
<keyword evidence="6 7" id="KW-0539">Nucleus</keyword>
<evidence type="ECO:0000256" key="4">
    <source>
        <dbReference type="ARBA" id="ARBA00023125"/>
    </source>
</evidence>
<dbReference type="InterPro" id="IPR036388">
    <property type="entry name" value="WH-like_DNA-bd_sf"/>
</dbReference>
<evidence type="ECO:0000256" key="8">
    <source>
        <dbReference type="SAM" id="MobiDB-lite"/>
    </source>
</evidence>
<dbReference type="SUPFAM" id="SSF144074">
    <property type="entry name" value="E2F-DP heterodimerization region"/>
    <property type="match status" value="1"/>
</dbReference>
<dbReference type="InterPro" id="IPR003316">
    <property type="entry name" value="E2F_WHTH_DNA-bd_dom"/>
</dbReference>
<dbReference type="InParanoid" id="A0A6J2XBP0"/>
<dbReference type="InterPro" id="IPR038168">
    <property type="entry name" value="TF_DP_C_sf"/>
</dbReference>
<dbReference type="Pfam" id="PF02319">
    <property type="entry name" value="WHD_E2F_TDP"/>
    <property type="match status" value="1"/>
</dbReference>
<feature type="domain" description="Transcription factor DP C-terminal" evidence="9">
    <location>
        <begin position="273"/>
        <end position="416"/>
    </location>
</feature>
<dbReference type="SUPFAM" id="SSF46785">
    <property type="entry name" value="Winged helix' DNA-binding domain"/>
    <property type="match status" value="1"/>
</dbReference>
<dbReference type="Pfam" id="PF08781">
    <property type="entry name" value="DP"/>
    <property type="match status" value="1"/>
</dbReference>
<dbReference type="SMART" id="SM01372">
    <property type="entry name" value="E2F_TDP"/>
    <property type="match status" value="1"/>
</dbReference>
<comment type="similarity">
    <text evidence="2 7">Belongs to the E2F/DP family.</text>
</comment>
<dbReference type="Gene3D" id="1.20.140.80">
    <property type="entry name" value="Transcription factor DP"/>
    <property type="match status" value="1"/>
</dbReference>
<dbReference type="PANTHER" id="PTHR12548">
    <property type="entry name" value="TRANSCRIPTION FACTOR DP"/>
    <property type="match status" value="1"/>
</dbReference>
<feature type="domain" description="E2F/DP family winged-helix DNA-binding" evidence="10">
    <location>
        <begin position="183"/>
        <end position="266"/>
    </location>
</feature>
<keyword evidence="5 7" id="KW-0804">Transcription</keyword>
<evidence type="ECO:0000256" key="2">
    <source>
        <dbReference type="ARBA" id="ARBA00010940"/>
    </source>
</evidence>
<dbReference type="Proteomes" id="UP000504635">
    <property type="component" value="Unplaced"/>
</dbReference>
<dbReference type="KEGG" id="soy:115876862"/>
<name>A0A6J2XBP0_SITOR</name>
<dbReference type="InterPro" id="IPR014889">
    <property type="entry name" value="Transc_factor_DP_C"/>
</dbReference>
<dbReference type="GO" id="GO:0005667">
    <property type="term" value="C:transcription regulator complex"/>
    <property type="evidence" value="ECO:0007669"/>
    <property type="project" value="InterPro"/>
</dbReference>
<gene>
    <name evidence="12" type="primary">LOC115876862</name>
</gene>
<dbReference type="GO" id="GO:0000977">
    <property type="term" value="F:RNA polymerase II transcription regulatory region sequence-specific DNA binding"/>
    <property type="evidence" value="ECO:0007669"/>
    <property type="project" value="TreeGrafter"/>
</dbReference>
<dbReference type="InterPro" id="IPR036390">
    <property type="entry name" value="WH_DNA-bd_sf"/>
</dbReference>
<dbReference type="OrthoDB" id="552115at2759"/>
<evidence type="ECO:0000313" key="12">
    <source>
        <dbReference type="RefSeq" id="XP_030748723.1"/>
    </source>
</evidence>
<evidence type="ECO:0000259" key="10">
    <source>
        <dbReference type="SMART" id="SM01372"/>
    </source>
</evidence>
<proteinExistence type="inferred from homology"/>
<evidence type="ECO:0000256" key="5">
    <source>
        <dbReference type="ARBA" id="ARBA00023163"/>
    </source>
</evidence>
<dbReference type="FunFam" id="1.10.10.10:FF:000047">
    <property type="entry name" value="Transcription factor"/>
    <property type="match status" value="1"/>
</dbReference>
<keyword evidence="3 7" id="KW-0805">Transcription regulation</keyword>
<keyword evidence="4 7" id="KW-0238">DNA-binding</keyword>
<feature type="region of interest" description="Disordered" evidence="8">
    <location>
        <begin position="141"/>
        <end position="171"/>
    </location>
</feature>
<accession>A0A6J2XBP0</accession>
<dbReference type="Gene3D" id="1.10.10.10">
    <property type="entry name" value="Winged helix-like DNA-binding domain superfamily/Winged helix DNA-binding domain"/>
    <property type="match status" value="1"/>
</dbReference>
<dbReference type="GO" id="GO:0051726">
    <property type="term" value="P:regulation of cell cycle"/>
    <property type="evidence" value="ECO:0007669"/>
    <property type="project" value="InterPro"/>
</dbReference>
<evidence type="ECO:0000256" key="7">
    <source>
        <dbReference type="RuleBase" id="RU003796"/>
    </source>
</evidence>
<dbReference type="AlphaFoldDB" id="A0A6J2XBP0"/>
<reference evidence="12" key="1">
    <citation type="submission" date="2025-08" db="UniProtKB">
        <authorList>
            <consortium name="RefSeq"/>
        </authorList>
    </citation>
    <scope>IDENTIFICATION</scope>
    <source>
        <tissue evidence="12">Gonads</tissue>
    </source>
</reference>
<evidence type="ECO:0000256" key="3">
    <source>
        <dbReference type="ARBA" id="ARBA00023015"/>
    </source>
</evidence>
<protein>
    <submittedName>
        <fullName evidence="12">Transcription factor Dp-1 isoform X1</fullName>
    </submittedName>
</protein>
<comment type="subcellular location">
    <subcellularLocation>
        <location evidence="1 7">Nucleus</location>
    </subcellularLocation>
</comment>
<dbReference type="GeneID" id="115876862"/>
<dbReference type="InterPro" id="IPR037241">
    <property type="entry name" value="E2F-DP_heterodim"/>
</dbReference>
<evidence type="ECO:0000259" key="9">
    <source>
        <dbReference type="SMART" id="SM01138"/>
    </source>
</evidence>